<comment type="caution">
    <text evidence="4">The sequence shown here is derived from an EMBL/GenBank/DDBJ whole genome shotgun (WGS) entry which is preliminary data.</text>
</comment>
<evidence type="ECO:0000256" key="1">
    <source>
        <dbReference type="ARBA" id="ARBA00023125"/>
    </source>
</evidence>
<sequence>MFDNYHKVQKAVLETTLSLIIEKELQATSMSLIAKESGVSTGNIYHYFDSKESIINELYKAIVTFNGEKVLEGFYSDEPIRVRIERAWENLIRLSLEYPQGFRFIEQYSFSPYIYDDVKKEAYEGGWCGPLEKLYAQAIQEKLFIEMDPSLMAQMHYGSFVYVVKAYMHGKVTLSDEEIKRLIEATWNSVSARN</sequence>
<proteinExistence type="predicted"/>
<dbReference type="SUPFAM" id="SSF46689">
    <property type="entry name" value="Homeodomain-like"/>
    <property type="match status" value="1"/>
</dbReference>
<dbReference type="InterPro" id="IPR001647">
    <property type="entry name" value="HTH_TetR"/>
</dbReference>
<feature type="domain" description="HTH tetR-type" evidence="3">
    <location>
        <begin position="6"/>
        <end position="66"/>
    </location>
</feature>
<dbReference type="EMBL" id="RHHQ01000007">
    <property type="protein sequence ID" value="RNB90541.1"/>
    <property type="molecule type" value="Genomic_DNA"/>
</dbReference>
<dbReference type="PROSITE" id="PS50977">
    <property type="entry name" value="HTH_TETR_2"/>
    <property type="match status" value="1"/>
</dbReference>
<dbReference type="InterPro" id="IPR036271">
    <property type="entry name" value="Tet_transcr_reg_TetR-rel_C_sf"/>
</dbReference>
<dbReference type="InterPro" id="IPR054422">
    <property type="entry name" value="TetR-like_HI_0893_C"/>
</dbReference>
<keyword evidence="5" id="KW-1185">Reference proteome</keyword>
<dbReference type="InterPro" id="IPR009057">
    <property type="entry name" value="Homeodomain-like_sf"/>
</dbReference>
<keyword evidence="1 2" id="KW-0238">DNA-binding</keyword>
<feature type="DNA-binding region" description="H-T-H motif" evidence="2">
    <location>
        <begin position="29"/>
        <end position="48"/>
    </location>
</feature>
<accession>A0A3M8DT42</accession>
<dbReference type="PANTHER" id="PTHR43479:SF11">
    <property type="entry name" value="ACREF_ENVCD OPERON REPRESSOR-RELATED"/>
    <property type="match status" value="1"/>
</dbReference>
<dbReference type="AlphaFoldDB" id="A0A3M8DT42"/>
<dbReference type="OrthoDB" id="2373640at2"/>
<dbReference type="Pfam" id="PF22604">
    <property type="entry name" value="TetR_HI_0893_C"/>
    <property type="match status" value="1"/>
</dbReference>
<organism evidence="4 5">
    <name type="scientific">Brevibacillus fluminis</name>
    <dbReference type="NCBI Taxonomy" id="511487"/>
    <lineage>
        <taxon>Bacteria</taxon>
        <taxon>Bacillati</taxon>
        <taxon>Bacillota</taxon>
        <taxon>Bacilli</taxon>
        <taxon>Bacillales</taxon>
        <taxon>Paenibacillaceae</taxon>
        <taxon>Brevibacillus</taxon>
    </lineage>
</organism>
<name>A0A3M8DT42_9BACL</name>
<reference evidence="4 5" key="1">
    <citation type="submission" date="2018-10" db="EMBL/GenBank/DDBJ databases">
        <title>Phylogenomics of Brevibacillus.</title>
        <authorList>
            <person name="Dunlap C."/>
        </authorList>
    </citation>
    <scope>NUCLEOTIDE SEQUENCE [LARGE SCALE GENOMIC DNA]</scope>
    <source>
        <strain evidence="4 5">JCM 15716</strain>
    </source>
</reference>
<evidence type="ECO:0000313" key="5">
    <source>
        <dbReference type="Proteomes" id="UP000271031"/>
    </source>
</evidence>
<evidence type="ECO:0000313" key="4">
    <source>
        <dbReference type="EMBL" id="RNB90541.1"/>
    </source>
</evidence>
<dbReference type="PANTHER" id="PTHR43479">
    <property type="entry name" value="ACREF/ENVCD OPERON REPRESSOR-RELATED"/>
    <property type="match status" value="1"/>
</dbReference>
<dbReference type="InterPro" id="IPR050624">
    <property type="entry name" value="HTH-type_Tx_Regulator"/>
</dbReference>
<dbReference type="Pfam" id="PF00440">
    <property type="entry name" value="TetR_N"/>
    <property type="match status" value="1"/>
</dbReference>
<evidence type="ECO:0000256" key="2">
    <source>
        <dbReference type="PROSITE-ProRule" id="PRU00335"/>
    </source>
</evidence>
<dbReference type="RefSeq" id="WP_122917467.1">
    <property type="nucleotide sequence ID" value="NZ_RHHQ01000007.1"/>
</dbReference>
<dbReference type="SUPFAM" id="SSF48498">
    <property type="entry name" value="Tetracyclin repressor-like, C-terminal domain"/>
    <property type="match status" value="1"/>
</dbReference>
<evidence type="ECO:0000259" key="3">
    <source>
        <dbReference type="PROSITE" id="PS50977"/>
    </source>
</evidence>
<protein>
    <submittedName>
        <fullName evidence="4">TetR/AcrR family transcriptional regulator</fullName>
    </submittedName>
</protein>
<dbReference type="Proteomes" id="UP000271031">
    <property type="component" value="Unassembled WGS sequence"/>
</dbReference>
<dbReference type="GO" id="GO:0003677">
    <property type="term" value="F:DNA binding"/>
    <property type="evidence" value="ECO:0007669"/>
    <property type="project" value="UniProtKB-UniRule"/>
</dbReference>
<gene>
    <name evidence="4" type="ORF">EDM56_08530</name>
</gene>
<dbReference type="Gene3D" id="1.10.357.10">
    <property type="entry name" value="Tetracycline Repressor, domain 2"/>
    <property type="match status" value="1"/>
</dbReference>
<dbReference type="PRINTS" id="PR00455">
    <property type="entry name" value="HTHTETR"/>
</dbReference>